<dbReference type="PANTHER" id="PTHR12929">
    <property type="entry name" value="SOLUTE CARRIER FAMILY 52"/>
    <property type="match status" value="1"/>
</dbReference>
<reference evidence="10 11" key="1">
    <citation type="journal article" date="2018" name="Sci. Rep.">
        <title>Genomic signatures of local adaptation to the degree of environmental predictability in rotifers.</title>
        <authorList>
            <person name="Franch-Gras L."/>
            <person name="Hahn C."/>
            <person name="Garcia-Roger E.M."/>
            <person name="Carmona M.J."/>
            <person name="Serra M."/>
            <person name="Gomez A."/>
        </authorList>
    </citation>
    <scope>NUCLEOTIDE SEQUENCE [LARGE SCALE GENOMIC DNA]</scope>
    <source>
        <strain evidence="10">HYR1</strain>
    </source>
</reference>
<feature type="transmembrane region" description="Helical" evidence="9">
    <location>
        <begin position="609"/>
        <end position="628"/>
    </location>
</feature>
<keyword evidence="7 9" id="KW-1133">Transmembrane helix</keyword>
<evidence type="ECO:0000313" key="11">
    <source>
        <dbReference type="Proteomes" id="UP000276133"/>
    </source>
</evidence>
<protein>
    <submittedName>
        <fullName evidence="10">Riboflavin transporter 2-like</fullName>
    </submittedName>
</protein>
<keyword evidence="4" id="KW-0813">Transport</keyword>
<dbReference type="InterPro" id="IPR036259">
    <property type="entry name" value="MFS_trans_sf"/>
</dbReference>
<feature type="transmembrane region" description="Helical" evidence="9">
    <location>
        <begin position="1156"/>
        <end position="1178"/>
    </location>
</feature>
<proteinExistence type="inferred from homology"/>
<keyword evidence="5" id="KW-1003">Cell membrane</keyword>
<keyword evidence="6 9" id="KW-0812">Transmembrane</keyword>
<comment type="subcellular location">
    <subcellularLocation>
        <location evidence="2">Cell membrane</location>
        <topology evidence="2">Multi-pass membrane protein</topology>
    </subcellularLocation>
</comment>
<name>A0A3M7QD75_BRAPC</name>
<dbReference type="PANTHER" id="PTHR12929:SF10">
    <property type="entry name" value="RIBOFLAVIN TRANSPORTER"/>
    <property type="match status" value="1"/>
</dbReference>
<comment type="caution">
    <text evidence="10">The sequence shown here is derived from an EMBL/GenBank/DDBJ whole genome shotgun (WGS) entry which is preliminary data.</text>
</comment>
<dbReference type="GO" id="GO:0032217">
    <property type="term" value="F:riboflavin transmembrane transporter activity"/>
    <property type="evidence" value="ECO:0007669"/>
    <property type="project" value="InterPro"/>
</dbReference>
<feature type="transmembrane region" description="Helical" evidence="9">
    <location>
        <begin position="262"/>
        <end position="286"/>
    </location>
</feature>
<evidence type="ECO:0000256" key="7">
    <source>
        <dbReference type="ARBA" id="ARBA00022989"/>
    </source>
</evidence>
<keyword evidence="11" id="KW-1185">Reference proteome</keyword>
<feature type="transmembrane region" description="Helical" evidence="9">
    <location>
        <begin position="1063"/>
        <end position="1081"/>
    </location>
</feature>
<feature type="transmembrane region" description="Helical" evidence="9">
    <location>
        <begin position="230"/>
        <end position="256"/>
    </location>
</feature>
<feature type="transmembrane region" description="Helical" evidence="9">
    <location>
        <begin position="670"/>
        <end position="689"/>
    </location>
</feature>
<feature type="transmembrane region" description="Helical" evidence="9">
    <location>
        <begin position="410"/>
        <end position="430"/>
    </location>
</feature>
<evidence type="ECO:0000256" key="3">
    <source>
        <dbReference type="ARBA" id="ARBA00006366"/>
    </source>
</evidence>
<keyword evidence="8 9" id="KW-0472">Membrane</keyword>
<feature type="transmembrane region" description="Helical" evidence="9">
    <location>
        <begin position="1121"/>
        <end position="1144"/>
    </location>
</feature>
<sequence length="1197" mass="137407">MSTISFLPFINENLSQEYVIPVYIGEGFSSLVPSLIVFVQGINRNQQLCQNMTYVISNLTFYELKSTKPASTFSVSIFFSIITLFFILSFFSFVILNKKLRPKQDLDNKNGENMIFLDSQRETPGENVSKNSFEIVYLLILTFIISFFMYGVLLGLQSYSTLAYSHLAFNLSINLGNLMLPMVIFFSIVSYKLSLWALTVEFFIALLISVYIVFISFCSPCPPLMTHWSGSFLIVLAWIVSECLFLRLRCVIAATLEKYGQNILLVLGWVTLLGQVCGGIVVYILVDIMKVFVDRPDCQDQIEFCHKFIESVMDDQYEQSVSLWKQIVNDFKIYNSNVNWFVFVLVVIFSWGGWIEIFGIWAELPLIVNSLPEGWRLPSILTGATQIGQIGSLAYLLLNQIVPKHFSLKRIIFVKLITTTVSTLILSFVWKKTYFIFGEERSVGLLSLVLVFSLCDGFSTISTIPFITKFFKKEYIIPYYIGEALFALIPSVIAIIQGAGDDLGCQNVVTSVQKFDNFSNAYFLNETFLEPIALKPIFSVKTYFLIIFGFLSMSLIAFTLLNSSVVKKEKNIKPNEKLDNLCVNEFDNPLLHKPKFQTLETQHRKEKNLLLSLNFFITFCFYGILPGVQSYSTLPYGNNVFHLSINLSNILLPIAIFLSVWSYNVSLKQILIEFSVAVMFSAYIVFISFKSPCPPFLDSKFGPVMICASWILSQAIFMRVRCIISTRLERFGEKILLKSGSLTLLGEVVGGILIFLVVEKFRIFEEKPECVFDLSYCSWLDISGIWCELPFMIHDLPEGWRLPSILSAISQFAQIGPFVYLLIRYFFPTKIDNVKVIYLILITGAVSCLLLAFFWNKTVLIHEEKRSIYLYIFHFTLSLLDGMSTLTFLPYIGEYFAKEYIIPNYIGESFSSLVPAVLALIQGFHEEDCDYLDQNKTSTFKVPKNAYKPKYSVLIYFLLIFFLLLISIMAFSYLNFSKYARRARKNRFSWVSTEFALGEDIEEDTVRRDKEMQQKLNIKEKEKEIQFLFILTFMVTFVYYGFLPGLMSYSTIPYSNKFFHLSINLSNILLPFSIILSIFSYEVSIQRICLESILPFILAFYIYLISVFSPCPPFVSNKNEIGGYLIVICWIVSSLMFMRIRCLIATKLGKYGKNILFKLGCFTILGQVFGGLIIFMMVDYLRLFIDKPKCAPINFCY</sequence>
<organism evidence="10 11">
    <name type="scientific">Brachionus plicatilis</name>
    <name type="common">Marine rotifer</name>
    <name type="synonym">Brachionus muelleri</name>
    <dbReference type="NCBI Taxonomy" id="10195"/>
    <lineage>
        <taxon>Eukaryota</taxon>
        <taxon>Metazoa</taxon>
        <taxon>Spiralia</taxon>
        <taxon>Gnathifera</taxon>
        <taxon>Rotifera</taxon>
        <taxon>Eurotatoria</taxon>
        <taxon>Monogononta</taxon>
        <taxon>Pseudotrocha</taxon>
        <taxon>Ploima</taxon>
        <taxon>Brachionidae</taxon>
        <taxon>Brachionus</taxon>
    </lineage>
</organism>
<feature type="transmembrane region" description="Helical" evidence="9">
    <location>
        <begin position="168"/>
        <end position="189"/>
    </location>
</feature>
<feature type="transmembrane region" description="Helical" evidence="9">
    <location>
        <begin position="836"/>
        <end position="856"/>
    </location>
</feature>
<evidence type="ECO:0000256" key="8">
    <source>
        <dbReference type="ARBA" id="ARBA00023136"/>
    </source>
</evidence>
<evidence type="ECO:0000256" key="4">
    <source>
        <dbReference type="ARBA" id="ARBA00022448"/>
    </source>
</evidence>
<feature type="transmembrane region" description="Helical" evidence="9">
    <location>
        <begin position="20"/>
        <end position="42"/>
    </location>
</feature>
<dbReference type="GO" id="GO:0005886">
    <property type="term" value="C:plasma membrane"/>
    <property type="evidence" value="ECO:0007669"/>
    <property type="project" value="UniProtKB-SubCell"/>
</dbReference>
<feature type="transmembrane region" description="Helical" evidence="9">
    <location>
        <begin position="340"/>
        <end position="360"/>
    </location>
</feature>
<feature type="transmembrane region" description="Helical" evidence="9">
    <location>
        <begin position="195"/>
        <end position="218"/>
    </location>
</feature>
<feature type="transmembrane region" description="Helical" evidence="9">
    <location>
        <begin position="741"/>
        <end position="758"/>
    </location>
</feature>
<feature type="transmembrane region" description="Helical" evidence="9">
    <location>
        <begin position="701"/>
        <end position="720"/>
    </location>
</feature>
<comment type="similarity">
    <text evidence="3">Belongs to the riboflavin transporter family.</text>
</comment>
<dbReference type="Gene3D" id="1.20.1070.10">
    <property type="entry name" value="Rhodopsin 7-helix transmembrane proteins"/>
    <property type="match status" value="1"/>
</dbReference>
<feature type="transmembrane region" description="Helical" evidence="9">
    <location>
        <begin position="135"/>
        <end position="156"/>
    </location>
</feature>
<feature type="transmembrane region" description="Helical" evidence="9">
    <location>
        <begin position="442"/>
        <end position="467"/>
    </location>
</feature>
<feature type="transmembrane region" description="Helical" evidence="9">
    <location>
        <begin position="380"/>
        <end position="398"/>
    </location>
</feature>
<dbReference type="AlphaFoldDB" id="A0A3M7QD75"/>
<dbReference type="SUPFAM" id="SSF103473">
    <property type="entry name" value="MFS general substrate transporter"/>
    <property type="match status" value="1"/>
</dbReference>
<evidence type="ECO:0000313" key="10">
    <source>
        <dbReference type="EMBL" id="RNA09134.1"/>
    </source>
</evidence>
<dbReference type="Proteomes" id="UP000276133">
    <property type="component" value="Unassembled WGS sequence"/>
</dbReference>
<feature type="transmembrane region" description="Helical" evidence="9">
    <location>
        <begin position="73"/>
        <end position="96"/>
    </location>
</feature>
<evidence type="ECO:0000256" key="5">
    <source>
        <dbReference type="ARBA" id="ARBA00022475"/>
    </source>
</evidence>
<feature type="transmembrane region" description="Helical" evidence="9">
    <location>
        <begin position="479"/>
        <end position="499"/>
    </location>
</feature>
<feature type="transmembrane region" description="Helical" evidence="9">
    <location>
        <begin position="640"/>
        <end position="663"/>
    </location>
</feature>
<feature type="transmembrane region" description="Helical" evidence="9">
    <location>
        <begin position="805"/>
        <end position="827"/>
    </location>
</feature>
<dbReference type="EMBL" id="REGN01006536">
    <property type="protein sequence ID" value="RNA09134.1"/>
    <property type="molecule type" value="Genomic_DNA"/>
</dbReference>
<accession>A0A3M7QD75</accession>
<gene>
    <name evidence="10" type="ORF">BpHYR1_038037</name>
</gene>
<evidence type="ECO:0000256" key="6">
    <source>
        <dbReference type="ARBA" id="ARBA00022692"/>
    </source>
</evidence>
<comment type="catalytic activity">
    <reaction evidence="1">
        <text>riboflavin(in) = riboflavin(out)</text>
        <dbReference type="Rhea" id="RHEA:35015"/>
        <dbReference type="ChEBI" id="CHEBI:57986"/>
    </reaction>
</comment>
<feature type="transmembrane region" description="Helical" evidence="9">
    <location>
        <begin position="868"/>
        <end position="893"/>
    </location>
</feature>
<feature type="transmembrane region" description="Helical" evidence="9">
    <location>
        <begin position="1093"/>
        <end position="1115"/>
    </location>
</feature>
<feature type="transmembrane region" description="Helical" evidence="9">
    <location>
        <begin position="543"/>
        <end position="561"/>
    </location>
</feature>
<dbReference type="Pfam" id="PF06237">
    <property type="entry name" value="SLC52_ribofla_tr"/>
    <property type="match status" value="3"/>
</dbReference>
<evidence type="ECO:0000256" key="2">
    <source>
        <dbReference type="ARBA" id="ARBA00004651"/>
    </source>
</evidence>
<feature type="transmembrane region" description="Helical" evidence="9">
    <location>
        <begin position="1025"/>
        <end position="1043"/>
    </location>
</feature>
<evidence type="ECO:0000256" key="9">
    <source>
        <dbReference type="SAM" id="Phobius"/>
    </source>
</evidence>
<feature type="transmembrane region" description="Helical" evidence="9">
    <location>
        <begin position="953"/>
        <end position="976"/>
    </location>
</feature>
<feature type="transmembrane region" description="Helical" evidence="9">
    <location>
        <begin position="905"/>
        <end position="924"/>
    </location>
</feature>
<evidence type="ECO:0000256" key="1">
    <source>
        <dbReference type="ARBA" id="ARBA00000215"/>
    </source>
</evidence>
<dbReference type="OrthoDB" id="9995836at2759"/>
<dbReference type="InterPro" id="IPR009357">
    <property type="entry name" value="Riboflavin_transptr"/>
</dbReference>